<dbReference type="EnsemblMetazoa" id="PPA38177.1">
    <property type="protein sequence ID" value="PPA38177.1"/>
    <property type="gene ID" value="WBGene00276546"/>
</dbReference>
<dbReference type="PANTHER" id="PTHR21629">
    <property type="entry name" value="C6 DOMAIN-CONTAINING PROTEIN"/>
    <property type="match status" value="1"/>
</dbReference>
<name>A0A2A6B5G3_PRIPA</name>
<dbReference type="InterPro" id="IPR002601">
    <property type="entry name" value="C6_domain"/>
</dbReference>
<dbReference type="Pfam" id="PF01681">
    <property type="entry name" value="C6"/>
    <property type="match status" value="1"/>
</dbReference>
<dbReference type="Proteomes" id="UP000005239">
    <property type="component" value="Unassembled WGS sequence"/>
</dbReference>
<dbReference type="AlphaFoldDB" id="A0A2A6B5G3"/>
<accession>A0A8R1Z0S2</accession>
<reference evidence="1" key="2">
    <citation type="submission" date="2022-06" db="UniProtKB">
        <authorList>
            <consortium name="EnsemblMetazoa"/>
        </authorList>
    </citation>
    <scope>IDENTIFICATION</scope>
    <source>
        <strain evidence="1">PS312</strain>
    </source>
</reference>
<gene>
    <name evidence="1" type="primary">WBGene00276546</name>
</gene>
<dbReference type="OrthoDB" id="5911295at2759"/>
<accession>A0A2A6B5G3</accession>
<proteinExistence type="predicted"/>
<sequence length="120" mass="12212">MVLLILLFLSSIELLDSCVPTPSVPMPMPPPCSQLCTPAQLSVPPPIMEQPPSVSGACAIRTLRCVVPPVGGTTATITYNGGPGGVSGLGMVDFVVTCNGAGTAWTYMGTAVTSVMCTIT</sequence>
<protein>
    <submittedName>
        <fullName evidence="1">C6 domain-containing protein</fullName>
    </submittedName>
</protein>
<organism evidence="1 2">
    <name type="scientific">Pristionchus pacificus</name>
    <name type="common">Parasitic nematode worm</name>
    <dbReference type="NCBI Taxonomy" id="54126"/>
    <lineage>
        <taxon>Eukaryota</taxon>
        <taxon>Metazoa</taxon>
        <taxon>Ecdysozoa</taxon>
        <taxon>Nematoda</taxon>
        <taxon>Chromadorea</taxon>
        <taxon>Rhabditida</taxon>
        <taxon>Rhabditina</taxon>
        <taxon>Diplogasteromorpha</taxon>
        <taxon>Diplogasteroidea</taxon>
        <taxon>Neodiplogasteridae</taxon>
        <taxon>Pristionchus</taxon>
    </lineage>
</organism>
<keyword evidence="2" id="KW-1185">Reference proteome</keyword>
<evidence type="ECO:0000313" key="1">
    <source>
        <dbReference type="EnsemblMetazoa" id="PPA38177.1"/>
    </source>
</evidence>
<dbReference type="PANTHER" id="PTHR21629:SF5">
    <property type="entry name" value="C6 DOMAIN-CONTAINING PROTEIN"/>
    <property type="match status" value="1"/>
</dbReference>
<evidence type="ECO:0000313" key="2">
    <source>
        <dbReference type="Proteomes" id="UP000005239"/>
    </source>
</evidence>
<reference evidence="2" key="1">
    <citation type="journal article" date="2008" name="Nat. Genet.">
        <title>The Pristionchus pacificus genome provides a unique perspective on nematode lifestyle and parasitism.</title>
        <authorList>
            <person name="Dieterich C."/>
            <person name="Clifton S.W."/>
            <person name="Schuster L.N."/>
            <person name="Chinwalla A."/>
            <person name="Delehaunty K."/>
            <person name="Dinkelacker I."/>
            <person name="Fulton L."/>
            <person name="Fulton R."/>
            <person name="Godfrey J."/>
            <person name="Minx P."/>
            <person name="Mitreva M."/>
            <person name="Roeseler W."/>
            <person name="Tian H."/>
            <person name="Witte H."/>
            <person name="Yang S.P."/>
            <person name="Wilson R.K."/>
            <person name="Sommer R.J."/>
        </authorList>
    </citation>
    <scope>NUCLEOTIDE SEQUENCE [LARGE SCALE GENOMIC DNA]</scope>
    <source>
        <strain evidence="2">PS312</strain>
    </source>
</reference>